<sequence>MSIGQRKISFPKLPLYFIFPASIGGPDAATLHRGRQDFDRMAPTSRLATKIWNEKLPQRQSYHGIHKKNEMENRFSLRS</sequence>
<dbReference type="Proteomes" id="UP001054945">
    <property type="component" value="Unassembled WGS sequence"/>
</dbReference>
<reference evidence="1 2" key="1">
    <citation type="submission" date="2021-06" db="EMBL/GenBank/DDBJ databases">
        <title>Caerostris extrusa draft genome.</title>
        <authorList>
            <person name="Kono N."/>
            <person name="Arakawa K."/>
        </authorList>
    </citation>
    <scope>NUCLEOTIDE SEQUENCE [LARGE SCALE GENOMIC DNA]</scope>
</reference>
<accession>A0AAV4NHF0</accession>
<proteinExistence type="predicted"/>
<gene>
    <name evidence="1" type="ORF">CEXT_359911</name>
</gene>
<evidence type="ECO:0000313" key="2">
    <source>
        <dbReference type="Proteomes" id="UP001054945"/>
    </source>
</evidence>
<protein>
    <submittedName>
        <fullName evidence="1">Uncharacterized protein</fullName>
    </submittedName>
</protein>
<dbReference type="AlphaFoldDB" id="A0AAV4NHF0"/>
<comment type="caution">
    <text evidence="1">The sequence shown here is derived from an EMBL/GenBank/DDBJ whole genome shotgun (WGS) entry which is preliminary data.</text>
</comment>
<evidence type="ECO:0000313" key="1">
    <source>
        <dbReference type="EMBL" id="GIX83156.1"/>
    </source>
</evidence>
<dbReference type="EMBL" id="BPLR01020837">
    <property type="protein sequence ID" value="GIX83156.1"/>
    <property type="molecule type" value="Genomic_DNA"/>
</dbReference>
<name>A0AAV4NHF0_CAEEX</name>
<keyword evidence="2" id="KW-1185">Reference proteome</keyword>
<organism evidence="1 2">
    <name type="scientific">Caerostris extrusa</name>
    <name type="common">Bark spider</name>
    <name type="synonym">Caerostris bankana</name>
    <dbReference type="NCBI Taxonomy" id="172846"/>
    <lineage>
        <taxon>Eukaryota</taxon>
        <taxon>Metazoa</taxon>
        <taxon>Ecdysozoa</taxon>
        <taxon>Arthropoda</taxon>
        <taxon>Chelicerata</taxon>
        <taxon>Arachnida</taxon>
        <taxon>Araneae</taxon>
        <taxon>Araneomorphae</taxon>
        <taxon>Entelegynae</taxon>
        <taxon>Araneoidea</taxon>
        <taxon>Araneidae</taxon>
        <taxon>Caerostris</taxon>
    </lineage>
</organism>